<dbReference type="AlphaFoldDB" id="A0A8X6VA04"/>
<organism evidence="2 3">
    <name type="scientific">Trichonephila clavipes</name>
    <name type="common">Golden silk orbweaver</name>
    <name type="synonym">Nephila clavipes</name>
    <dbReference type="NCBI Taxonomy" id="2585209"/>
    <lineage>
        <taxon>Eukaryota</taxon>
        <taxon>Metazoa</taxon>
        <taxon>Ecdysozoa</taxon>
        <taxon>Arthropoda</taxon>
        <taxon>Chelicerata</taxon>
        <taxon>Arachnida</taxon>
        <taxon>Araneae</taxon>
        <taxon>Araneomorphae</taxon>
        <taxon>Entelegynae</taxon>
        <taxon>Araneoidea</taxon>
        <taxon>Nephilidae</taxon>
        <taxon>Trichonephila</taxon>
    </lineage>
</organism>
<evidence type="ECO:0000313" key="2">
    <source>
        <dbReference type="EMBL" id="GFY10537.1"/>
    </source>
</evidence>
<proteinExistence type="predicted"/>
<comment type="caution">
    <text evidence="2">The sequence shown here is derived from an EMBL/GenBank/DDBJ whole genome shotgun (WGS) entry which is preliminary data.</text>
</comment>
<keyword evidence="3" id="KW-1185">Reference proteome</keyword>
<dbReference type="Gene3D" id="3.30.420.10">
    <property type="entry name" value="Ribonuclease H-like superfamily/Ribonuclease H"/>
    <property type="match status" value="1"/>
</dbReference>
<sequence length="306" mass="35731">MRTGTWQLLLKETDGAQHQTCVVSSLQLVLKQTVYRGLGHIRLYARRPWNHPECHFRLWQQFQDDRTVSRFYSIGRTRVTNPNEDLYLAVTAKRKRQSTASDLSRQFSSASFKTDRVQTLRYIGLYARRPVRCVLLTTTHCRLRLTWSKEHALWTAPQWPCGMFSDESRTDLHAQSVTTGHIYRDVILEQHVRLFGGAMGAEFLFMDDNTRPHHANIVEECLQSVDVTRMHWPAYSPDSNPIEHVWYTFDRRIPARQPTPTCLLELRRTLLDEWCNIPQDQIDNLILSMSRRCKVCIASSGSHTPY</sequence>
<feature type="domain" description="Tc1-like transposase DDE" evidence="1">
    <location>
        <begin position="202"/>
        <end position="255"/>
    </location>
</feature>
<protein>
    <submittedName>
        <fullName evidence="2">Transposable element Tcb1 transposase</fullName>
    </submittedName>
</protein>
<evidence type="ECO:0000313" key="3">
    <source>
        <dbReference type="Proteomes" id="UP000887159"/>
    </source>
</evidence>
<name>A0A8X6VA04_TRICX</name>
<dbReference type="EMBL" id="BMAU01021298">
    <property type="protein sequence ID" value="GFY10537.1"/>
    <property type="molecule type" value="Genomic_DNA"/>
</dbReference>
<evidence type="ECO:0000259" key="1">
    <source>
        <dbReference type="Pfam" id="PF13358"/>
    </source>
</evidence>
<accession>A0A8X6VA04</accession>
<dbReference type="InterPro" id="IPR038717">
    <property type="entry name" value="Tc1-like_DDE_dom"/>
</dbReference>
<reference evidence="2" key="1">
    <citation type="submission" date="2020-08" db="EMBL/GenBank/DDBJ databases">
        <title>Multicomponent nature underlies the extraordinary mechanical properties of spider dragline silk.</title>
        <authorList>
            <person name="Kono N."/>
            <person name="Nakamura H."/>
            <person name="Mori M."/>
            <person name="Yoshida Y."/>
            <person name="Ohtoshi R."/>
            <person name="Malay A.D."/>
            <person name="Moran D.A.P."/>
            <person name="Tomita M."/>
            <person name="Numata K."/>
            <person name="Arakawa K."/>
        </authorList>
    </citation>
    <scope>NUCLEOTIDE SEQUENCE</scope>
</reference>
<dbReference type="GO" id="GO:0003676">
    <property type="term" value="F:nucleic acid binding"/>
    <property type="evidence" value="ECO:0007669"/>
    <property type="project" value="InterPro"/>
</dbReference>
<gene>
    <name evidence="2" type="primary">TCB1_770</name>
    <name evidence="2" type="ORF">TNCV_2565651</name>
</gene>
<dbReference type="InterPro" id="IPR036397">
    <property type="entry name" value="RNaseH_sf"/>
</dbReference>
<dbReference type="Pfam" id="PF13358">
    <property type="entry name" value="DDE_3"/>
    <property type="match status" value="1"/>
</dbReference>
<dbReference type="Proteomes" id="UP000887159">
    <property type="component" value="Unassembled WGS sequence"/>
</dbReference>